<protein>
    <recommendedName>
        <fullName evidence="4">mannose-6-phosphate isomerase</fullName>
        <ecNumber evidence="4">5.3.1.8</ecNumber>
    </recommendedName>
    <alternativeName>
        <fullName evidence="8">Phosphohexomutase</fullName>
    </alternativeName>
    <alternativeName>
        <fullName evidence="9">Phosphomannose isomerase</fullName>
    </alternativeName>
</protein>
<dbReference type="EMBL" id="JAMFLX010000011">
    <property type="protein sequence ID" value="MCL6270164.1"/>
    <property type="molecule type" value="Genomic_DNA"/>
</dbReference>
<dbReference type="SUPFAM" id="SSF51182">
    <property type="entry name" value="RmlC-like cupins"/>
    <property type="match status" value="1"/>
</dbReference>
<evidence type="ECO:0000259" key="11">
    <source>
        <dbReference type="Pfam" id="PF21621"/>
    </source>
</evidence>
<dbReference type="PIRSF" id="PIRSF001480">
    <property type="entry name" value="Mannose-6-phosphate_isomerase"/>
    <property type="match status" value="1"/>
</dbReference>
<dbReference type="Gene3D" id="2.60.120.10">
    <property type="entry name" value="Jelly Rolls"/>
    <property type="match status" value="2"/>
</dbReference>
<dbReference type="InterPro" id="IPR011051">
    <property type="entry name" value="RmlC_Cupin_sf"/>
</dbReference>
<accession>A0ABT0PFL7</accession>
<keyword evidence="6" id="KW-0862">Zinc</keyword>
<dbReference type="NCBIfam" id="TIGR00218">
    <property type="entry name" value="manA"/>
    <property type="match status" value="1"/>
</dbReference>
<name>A0ABT0PFL7_9GAMM</name>
<evidence type="ECO:0000313" key="12">
    <source>
        <dbReference type="EMBL" id="MCL6270164.1"/>
    </source>
</evidence>
<dbReference type="PROSITE" id="PS00965">
    <property type="entry name" value="PMI_I_1"/>
    <property type="match status" value="1"/>
</dbReference>
<comment type="cofactor">
    <cofactor evidence="2">
        <name>Zn(2+)</name>
        <dbReference type="ChEBI" id="CHEBI:29105"/>
    </cofactor>
</comment>
<gene>
    <name evidence="12" type="primary">manA</name>
    <name evidence="12" type="ORF">M3P05_09485</name>
</gene>
<dbReference type="Gene3D" id="1.10.441.10">
    <property type="entry name" value="Phosphomannose Isomerase, domain 2"/>
    <property type="match status" value="1"/>
</dbReference>
<evidence type="ECO:0000256" key="5">
    <source>
        <dbReference type="ARBA" id="ARBA00022723"/>
    </source>
</evidence>
<dbReference type="Proteomes" id="UP001203338">
    <property type="component" value="Unassembled WGS sequence"/>
</dbReference>
<dbReference type="Pfam" id="PF21621">
    <property type="entry name" value="MPI_cupin_dom"/>
    <property type="match status" value="1"/>
</dbReference>
<dbReference type="PRINTS" id="PR00714">
    <property type="entry name" value="MAN6PISMRASE"/>
</dbReference>
<dbReference type="PANTHER" id="PTHR10309">
    <property type="entry name" value="MANNOSE-6-PHOSPHATE ISOMERASE"/>
    <property type="match status" value="1"/>
</dbReference>
<keyword evidence="7 12" id="KW-0413">Isomerase</keyword>
<evidence type="ECO:0000256" key="7">
    <source>
        <dbReference type="ARBA" id="ARBA00023235"/>
    </source>
</evidence>
<evidence type="ECO:0000256" key="9">
    <source>
        <dbReference type="ARBA" id="ARBA00030762"/>
    </source>
</evidence>
<feature type="domain" description="Phosphomannose isomerase type I catalytic" evidence="10">
    <location>
        <begin position="3"/>
        <end position="149"/>
    </location>
</feature>
<evidence type="ECO:0000256" key="1">
    <source>
        <dbReference type="ARBA" id="ARBA00000757"/>
    </source>
</evidence>
<dbReference type="InterPro" id="IPR014710">
    <property type="entry name" value="RmlC-like_jellyroll"/>
</dbReference>
<evidence type="ECO:0000256" key="4">
    <source>
        <dbReference type="ARBA" id="ARBA00011956"/>
    </source>
</evidence>
<dbReference type="InterPro" id="IPR016305">
    <property type="entry name" value="Mannose-6-P_Isomerase"/>
</dbReference>
<evidence type="ECO:0000256" key="2">
    <source>
        <dbReference type="ARBA" id="ARBA00001947"/>
    </source>
</evidence>
<keyword evidence="5" id="KW-0479">Metal-binding</keyword>
<reference evidence="12 13" key="1">
    <citation type="submission" date="2022-05" db="EMBL/GenBank/DDBJ databases">
        <authorList>
            <person name="Park J.-S."/>
        </authorList>
    </citation>
    <scope>NUCLEOTIDE SEQUENCE [LARGE SCALE GENOMIC DNA]</scope>
    <source>
        <strain evidence="12 13">2012CJ34-2</strain>
    </source>
</reference>
<proteinExistence type="inferred from homology"/>
<evidence type="ECO:0000256" key="8">
    <source>
        <dbReference type="ARBA" id="ARBA00029741"/>
    </source>
</evidence>
<comment type="caution">
    <text evidence="12">The sequence shown here is derived from an EMBL/GenBank/DDBJ whole genome shotgun (WGS) entry which is preliminary data.</text>
</comment>
<evidence type="ECO:0000313" key="13">
    <source>
        <dbReference type="Proteomes" id="UP001203338"/>
    </source>
</evidence>
<evidence type="ECO:0000256" key="6">
    <source>
        <dbReference type="ARBA" id="ARBA00022833"/>
    </source>
</evidence>
<dbReference type="InterPro" id="IPR018050">
    <property type="entry name" value="Pmannose_isomerase-type1_CS"/>
</dbReference>
<evidence type="ECO:0000256" key="3">
    <source>
        <dbReference type="ARBA" id="ARBA00010772"/>
    </source>
</evidence>
<dbReference type="GO" id="GO:0004476">
    <property type="term" value="F:mannose-6-phosphate isomerase activity"/>
    <property type="evidence" value="ECO:0007669"/>
    <property type="project" value="UniProtKB-EC"/>
</dbReference>
<feature type="domain" description="Mannose-6-phosphate isomerase cupin" evidence="11">
    <location>
        <begin position="310"/>
        <end position="386"/>
    </location>
</feature>
<dbReference type="EC" id="5.3.1.8" evidence="4"/>
<dbReference type="InterPro" id="IPR046457">
    <property type="entry name" value="PMI_typeI_cat"/>
</dbReference>
<organism evidence="12 13">
    <name type="scientific">Parendozoicomonas callyspongiae</name>
    <dbReference type="NCBI Taxonomy" id="2942213"/>
    <lineage>
        <taxon>Bacteria</taxon>
        <taxon>Pseudomonadati</taxon>
        <taxon>Pseudomonadota</taxon>
        <taxon>Gammaproteobacteria</taxon>
        <taxon>Oceanospirillales</taxon>
        <taxon>Endozoicomonadaceae</taxon>
        <taxon>Parendozoicomonas</taxon>
    </lineage>
</organism>
<evidence type="ECO:0000259" key="10">
    <source>
        <dbReference type="Pfam" id="PF20511"/>
    </source>
</evidence>
<dbReference type="PANTHER" id="PTHR10309:SF0">
    <property type="entry name" value="MANNOSE-6-PHOSPHATE ISOMERASE"/>
    <property type="match status" value="1"/>
</dbReference>
<comment type="catalytic activity">
    <reaction evidence="1">
        <text>D-mannose 6-phosphate = D-fructose 6-phosphate</text>
        <dbReference type="Rhea" id="RHEA:12356"/>
        <dbReference type="ChEBI" id="CHEBI:58735"/>
        <dbReference type="ChEBI" id="CHEBI:61527"/>
        <dbReference type="EC" id="5.3.1.8"/>
    </reaction>
</comment>
<comment type="similarity">
    <text evidence="3">Belongs to the mannose-6-phosphate isomerase type 1 family.</text>
</comment>
<dbReference type="CDD" id="cd07011">
    <property type="entry name" value="cupin_PMI_type_I_N"/>
    <property type="match status" value="1"/>
</dbReference>
<dbReference type="InterPro" id="IPR049071">
    <property type="entry name" value="MPI_cupin_dom"/>
</dbReference>
<dbReference type="Pfam" id="PF20511">
    <property type="entry name" value="PMI_typeI_cat"/>
    <property type="match status" value="1"/>
</dbReference>
<sequence>MSIFKLENPIQHYEWGNIDAVTKLFGINNPDHKPLAEIWMGAHPKAPSSVNNCSETLCDLLARKPELLGNSSIEQFGPALPFLFKVLFVAKPLSIQAHPNKQQALEGFARENTEGIPVNAPNRNYRDNNHKPELVYALTAFKAMNGFRSQEEIIRLFRMADLQELEQALLKLEESANLKQFYQSLMTLPEQIKQNLMSRALSYAAESKDPAWQEVQKLSVFHPGDIGVLSPLLLNIITLAPGEAMFLKEGTLHAYLEGTAMEIMACSDNVLRGGLTPKHVDIDELLKAIKFTTSSYNALKTSPLPEENGETRFPVPANDFAFSVIDSTEASERFQVSSAEILFCLDGYFTISHSNETLQLSQGQSCFIGADAGSYKLEGTGRVARASSTLT</sequence>
<keyword evidence="13" id="KW-1185">Reference proteome</keyword>
<dbReference type="RefSeq" id="WP_249699329.1">
    <property type="nucleotide sequence ID" value="NZ_JAMFLX010000011.1"/>
</dbReference>
<dbReference type="InterPro" id="IPR001250">
    <property type="entry name" value="Man6P_Isoase-1"/>
</dbReference>